<evidence type="ECO:0000313" key="5">
    <source>
        <dbReference type="Proteomes" id="UP000005110"/>
    </source>
</evidence>
<feature type="signal peptide" evidence="2">
    <location>
        <begin position="1"/>
        <end position="22"/>
    </location>
</feature>
<feature type="domain" description="SLH" evidence="3">
    <location>
        <begin position="27"/>
        <end position="90"/>
    </location>
</feature>
<dbReference type="PROSITE" id="PS51272">
    <property type="entry name" value="SLH"/>
    <property type="match status" value="2"/>
</dbReference>
<dbReference type="EMBL" id="CM001486">
    <property type="protein sequence ID" value="EIW00106.1"/>
    <property type="molecule type" value="Genomic_DNA"/>
</dbReference>
<evidence type="ECO:0000313" key="4">
    <source>
        <dbReference type="EMBL" id="EIW00106.1"/>
    </source>
</evidence>
<sequence>MKNLKKLIAVVLTFALVFSAMAVGFAATTPFTDVKDDAPYASAVARLYALNITNGNTDGTYGVDQPVTRAMMTVFVNRLSGYRNLAEMAKNDAPAFKDVPKNYWAIGDINLAAKLGLTHGVGNGMFAPEEKVTYAQALGFMLNALGYKNLSWPYGVVAQAQKLGLTEGINLGFNDVINRGDLAIVMNRALDCTVVSYDANGNIVVDPNTGLPKGQTLLASGLTYLGYTQTTGVVTNVTAAQATITPTTGNAVTVNVGSVDFKSLIGQNVTVYVKNGTALIAVPTGNTIITTTQITNDTVAGTIYYVASDNTVKTIPVADNNNVVIYNGQTLTTKLSDSTTLGYVKGSSATLIDNNNDGKVEYIIATKYTAPEKIRFIDATNKVVYANGTYNLGAANVTYTITKNGKAATFADLAVGDVIQVAASPDGTIYQILASSNTVTGKVVEVKPLTNTIKLDNGVEYGFASGAPVSYSNFTAGNTYTLYLDSNGKIYDAKVVTATYAANYAYVVNKGKVTDAFGNATYKFQIVKPDGTTAVYDLVDNVTAYNGTTVSTNVYNDIWSVTTVPAPITYDVNANGQFTNVSPVTLPVSGSASVDQTNKTLTIGTTTYYVTDSTVIYQVYNGTVKPIKFADIGTGNKAVKLSTTGSFNQVQYLQVNDAIAPITTGTVGVYEGYALVAGGYKLYVNVNGTDTAYTVLTSAPPTTAPFAYGDIITFGVDSNGNATNPAKVDVTRLVNGEVYAISNTFINIGGTVKPLDPAVKVFKLVKDTSGNVTGVTTASFGEIVPQQTGTDANGNTIVYVHGSNVNAYVDATTGKVTIIVIQ</sequence>
<feature type="domain" description="SLH" evidence="3">
    <location>
        <begin position="92"/>
        <end position="155"/>
    </location>
</feature>
<accession>I9KTE8</accession>
<evidence type="ECO:0000259" key="3">
    <source>
        <dbReference type="PROSITE" id="PS51272"/>
    </source>
</evidence>
<dbReference type="RefSeq" id="WP_006569778.1">
    <property type="nucleotide sequence ID" value="NZ_CM001486.1"/>
</dbReference>
<keyword evidence="2" id="KW-0732">Signal</keyword>
<organism evidence="4 5">
    <name type="scientific">Thermoanaerobacter siderophilus SR4</name>
    <dbReference type="NCBI Taxonomy" id="880478"/>
    <lineage>
        <taxon>Bacteria</taxon>
        <taxon>Bacillati</taxon>
        <taxon>Bacillota</taxon>
        <taxon>Clostridia</taxon>
        <taxon>Thermoanaerobacterales</taxon>
        <taxon>Thermoanaerobacteraceae</taxon>
        <taxon>Thermoanaerobacter</taxon>
    </lineage>
</organism>
<name>I9KTE8_9THEO</name>
<keyword evidence="5" id="KW-1185">Reference proteome</keyword>
<feature type="chain" id="PRO_5038389663" evidence="2">
    <location>
        <begin position="23"/>
        <end position="822"/>
    </location>
</feature>
<dbReference type="InterPro" id="IPR001119">
    <property type="entry name" value="SLH_dom"/>
</dbReference>
<proteinExistence type="predicted"/>
<gene>
    <name evidence="4" type="ORF">ThesiDRAFT1_1137</name>
</gene>
<dbReference type="Pfam" id="PF00395">
    <property type="entry name" value="SLH"/>
    <property type="match status" value="2"/>
</dbReference>
<reference evidence="4 5" key="1">
    <citation type="submission" date="2012-02" db="EMBL/GenBank/DDBJ databases">
        <title>Improved High-Quality Draft sequence of Thermoanaerobacter siderophilus SR4.</title>
        <authorList>
            <consortium name="US DOE Joint Genome Institute"/>
            <person name="Lucas S."/>
            <person name="Han J."/>
            <person name="Lapidus A."/>
            <person name="Cheng J.-F."/>
            <person name="Goodwin L."/>
            <person name="Pitluck S."/>
            <person name="Peters L."/>
            <person name="Detter J.C."/>
            <person name="Han C."/>
            <person name="Tapia R."/>
            <person name="Land M."/>
            <person name="Hauser L."/>
            <person name="Kyrpides N."/>
            <person name="Ivanova N."/>
            <person name="Pagani I."/>
            <person name="Hemme C."/>
            <person name="Woyke T."/>
        </authorList>
    </citation>
    <scope>NUCLEOTIDE SEQUENCE [LARGE SCALE GENOMIC DNA]</scope>
    <source>
        <strain evidence="4 5">SR4</strain>
    </source>
</reference>
<dbReference type="Proteomes" id="UP000005110">
    <property type="component" value="Chromosome"/>
</dbReference>
<dbReference type="HOGENOM" id="CLU_348809_0_0_9"/>
<keyword evidence="1" id="KW-0677">Repeat</keyword>
<protein>
    <submittedName>
        <fullName evidence="4">Putative S-layer protein</fullName>
    </submittedName>
</protein>
<dbReference type="AlphaFoldDB" id="I9KTE8"/>
<dbReference type="PATRIC" id="fig|880478.3.peg.2333"/>
<evidence type="ECO:0000256" key="1">
    <source>
        <dbReference type="ARBA" id="ARBA00022737"/>
    </source>
</evidence>
<evidence type="ECO:0000256" key="2">
    <source>
        <dbReference type="SAM" id="SignalP"/>
    </source>
</evidence>